<dbReference type="InterPro" id="IPR007963">
    <property type="entry name" value="Peptidase_M61_catalytic"/>
</dbReference>
<dbReference type="RefSeq" id="WP_288880219.1">
    <property type="nucleotide sequence ID" value="NZ_CBFGNQ010000004.1"/>
</dbReference>
<dbReference type="EMBL" id="JBBEUB010000001">
    <property type="protein sequence ID" value="MEJ2901129.1"/>
    <property type="molecule type" value="Genomic_DNA"/>
</dbReference>
<feature type="domain" description="Peptidase M61 N-terminal" evidence="3">
    <location>
        <begin position="27"/>
        <end position="202"/>
    </location>
</feature>
<evidence type="ECO:0008006" key="6">
    <source>
        <dbReference type="Google" id="ProtNLM"/>
    </source>
</evidence>
<comment type="caution">
    <text evidence="4">The sequence shown here is derived from an EMBL/GenBank/DDBJ whole genome shotgun (WGS) entry which is preliminary data.</text>
</comment>
<dbReference type="Proteomes" id="UP001378956">
    <property type="component" value="Unassembled WGS sequence"/>
</dbReference>
<organism evidence="4 5">
    <name type="scientific">Pedobacter panaciterrae</name>
    <dbReference type="NCBI Taxonomy" id="363849"/>
    <lineage>
        <taxon>Bacteria</taxon>
        <taxon>Pseudomonadati</taxon>
        <taxon>Bacteroidota</taxon>
        <taxon>Sphingobacteriia</taxon>
        <taxon>Sphingobacteriales</taxon>
        <taxon>Sphingobacteriaceae</taxon>
        <taxon>Pedobacter</taxon>
    </lineage>
</organism>
<dbReference type="Gene3D" id="1.10.390.10">
    <property type="entry name" value="Neutral Protease Domain 2"/>
    <property type="match status" value="1"/>
</dbReference>
<evidence type="ECO:0000313" key="5">
    <source>
        <dbReference type="Proteomes" id="UP001378956"/>
    </source>
</evidence>
<evidence type="ECO:0000259" key="2">
    <source>
        <dbReference type="Pfam" id="PF05299"/>
    </source>
</evidence>
<protein>
    <recommendedName>
        <fullName evidence="6">Metalloprotease with PDZ domain</fullName>
    </recommendedName>
</protein>
<feature type="domain" description="Peptidase M61 catalytic" evidence="2">
    <location>
        <begin position="298"/>
        <end position="403"/>
    </location>
</feature>
<dbReference type="SUPFAM" id="SSF55486">
    <property type="entry name" value="Metalloproteases ('zincins'), catalytic domain"/>
    <property type="match status" value="1"/>
</dbReference>
<evidence type="ECO:0000256" key="1">
    <source>
        <dbReference type="SAM" id="SignalP"/>
    </source>
</evidence>
<proteinExistence type="predicted"/>
<feature type="signal peptide" evidence="1">
    <location>
        <begin position="1"/>
        <end position="19"/>
    </location>
</feature>
<dbReference type="Gene3D" id="2.60.40.3650">
    <property type="match status" value="1"/>
</dbReference>
<accession>A0ABU8NFV4</accession>
<sequence length="509" mass="58446">MNKFLLIVAILICSTRLSAQSQTNKYQYKIDLLNMRDNRVQVSLVPPKTNQREAKFVMPKLIPGYYDAMNFGQYVSAFKAFNKKGEPITVKRLDTNTWIVPDLKNTARITYEVSSGWEDLPQNTPGAKSAESTFKKDKLFILNYNALVGYFEKVRNKGYKVTVKKNREFYPSSALEYTHQNDTIDVVSAKDYRHLVDAPVMYCVPDTTWITVGNAKVLVSFYSQSHQSYSKTLASRLDTILRSQQAYLGGRLPVNEYAFLIYHEKIPRGLMADGLEHSNSTVCLYGSETLDQLPEALIDVASHEFFHILTPLNIHSKEVQDFNFLNPVLSRHLWLYEGMTEYATMHMPIKQRMISLQQFAKKIEAKIKGMEGFDNNLSMTVMSTNAIKRQDQYMNFYQKGALIGLCLDIRLRELSNGKLGTQELMQKLVKKYGPEKAFKDEDLFNVITAFTFPEIRQFFKDYVEEGQTISLKESLMKVGLDYDEAAKTVFEMNNPSSGQLSLRKAWINQ</sequence>
<feature type="chain" id="PRO_5046002293" description="Metalloprotease with PDZ domain" evidence="1">
    <location>
        <begin position="20"/>
        <end position="509"/>
    </location>
</feature>
<dbReference type="InterPro" id="IPR027268">
    <property type="entry name" value="Peptidase_M4/M1_CTD_sf"/>
</dbReference>
<keyword evidence="1" id="KW-0732">Signal</keyword>
<evidence type="ECO:0000313" key="4">
    <source>
        <dbReference type="EMBL" id="MEJ2901129.1"/>
    </source>
</evidence>
<evidence type="ECO:0000259" key="3">
    <source>
        <dbReference type="Pfam" id="PF17899"/>
    </source>
</evidence>
<dbReference type="Pfam" id="PF17899">
    <property type="entry name" value="Peptidase_M61_N"/>
    <property type="match status" value="1"/>
</dbReference>
<reference evidence="4 5" key="1">
    <citation type="submission" date="2024-03" db="EMBL/GenBank/DDBJ databases">
        <title>Sequence of Lycoming College Course Isolates.</title>
        <authorList>
            <person name="Plotts O."/>
            <person name="Newman J."/>
        </authorList>
    </citation>
    <scope>NUCLEOTIDE SEQUENCE [LARGE SCALE GENOMIC DNA]</scope>
    <source>
        <strain evidence="4 5">CJB-3</strain>
    </source>
</reference>
<gene>
    <name evidence="4" type="ORF">WAE58_01760</name>
</gene>
<dbReference type="Pfam" id="PF05299">
    <property type="entry name" value="Peptidase_M61"/>
    <property type="match status" value="1"/>
</dbReference>
<name>A0ABU8NFV4_9SPHI</name>
<keyword evidence="5" id="KW-1185">Reference proteome</keyword>
<dbReference type="InterPro" id="IPR040756">
    <property type="entry name" value="Peptidase_M61_N"/>
</dbReference>